<dbReference type="RefSeq" id="WP_103973997.1">
    <property type="nucleotide sequence ID" value="NZ_PGFZ01000003.1"/>
</dbReference>
<dbReference type="AlphaFoldDB" id="A0A2S5CNJ4"/>
<dbReference type="PRINTS" id="PR00368">
    <property type="entry name" value="FADPNR"/>
</dbReference>
<dbReference type="Pfam" id="PF07992">
    <property type="entry name" value="Pyr_redox_2"/>
    <property type="match status" value="1"/>
</dbReference>
<dbReference type="EMBL" id="PGFZ01000003">
    <property type="protein sequence ID" value="POZ52312.1"/>
    <property type="molecule type" value="Genomic_DNA"/>
</dbReference>
<evidence type="ECO:0000256" key="2">
    <source>
        <dbReference type="ARBA" id="ARBA00023002"/>
    </source>
</evidence>
<dbReference type="GO" id="GO:0016491">
    <property type="term" value="F:oxidoreductase activity"/>
    <property type="evidence" value="ECO:0007669"/>
    <property type="project" value="UniProtKB-KW"/>
</dbReference>
<dbReference type="PANTHER" id="PTHR48105">
    <property type="entry name" value="THIOREDOXIN REDUCTASE 1-RELATED-RELATED"/>
    <property type="match status" value="1"/>
</dbReference>
<gene>
    <name evidence="4" type="ORF">AADEFJLK_01793</name>
</gene>
<reference evidence="4 5" key="1">
    <citation type="submission" date="2017-11" db="EMBL/GenBank/DDBJ databases">
        <title>Draft Genome Sequence of Methylobacter psychrotolerans Sph1T, an Obligate Methanotroph from Low-Temperature Environments.</title>
        <authorList>
            <person name="Oshkin I.Y."/>
            <person name="Miroshnikov K."/>
            <person name="Belova S.E."/>
            <person name="Korzhenkov A."/>
            <person name="Toshchakov S.V."/>
            <person name="Dedysh S.N."/>
        </authorList>
    </citation>
    <scope>NUCLEOTIDE SEQUENCE [LARGE SCALE GENOMIC DNA]</scope>
    <source>
        <strain evidence="4 5">Sph1</strain>
    </source>
</reference>
<keyword evidence="1" id="KW-0285">Flavoprotein</keyword>
<accession>A0A2S5CNJ4</accession>
<feature type="domain" description="FAD/NAD(P)-binding" evidence="3">
    <location>
        <begin position="9"/>
        <end position="308"/>
    </location>
</feature>
<keyword evidence="2" id="KW-0560">Oxidoreductase</keyword>
<dbReference type="Proteomes" id="UP000237423">
    <property type="component" value="Unassembled WGS sequence"/>
</dbReference>
<protein>
    <submittedName>
        <fullName evidence="4">NAD(P)/FAD-dependent oxidoreductase</fullName>
    </submittedName>
</protein>
<dbReference type="Gene3D" id="3.50.50.60">
    <property type="entry name" value="FAD/NAD(P)-binding domain"/>
    <property type="match status" value="2"/>
</dbReference>
<evidence type="ECO:0000256" key="1">
    <source>
        <dbReference type="ARBA" id="ARBA00022630"/>
    </source>
</evidence>
<proteinExistence type="predicted"/>
<comment type="caution">
    <text evidence="4">The sequence shown here is derived from an EMBL/GenBank/DDBJ whole genome shotgun (WGS) entry which is preliminary data.</text>
</comment>
<dbReference type="InterPro" id="IPR023753">
    <property type="entry name" value="FAD/NAD-binding_dom"/>
</dbReference>
<evidence type="ECO:0000313" key="5">
    <source>
        <dbReference type="Proteomes" id="UP000237423"/>
    </source>
</evidence>
<organism evidence="4 5">
    <name type="scientific">Methylovulum psychrotolerans</name>
    <dbReference type="NCBI Taxonomy" id="1704499"/>
    <lineage>
        <taxon>Bacteria</taxon>
        <taxon>Pseudomonadati</taxon>
        <taxon>Pseudomonadota</taxon>
        <taxon>Gammaproteobacteria</taxon>
        <taxon>Methylococcales</taxon>
        <taxon>Methylococcaceae</taxon>
        <taxon>Methylovulum</taxon>
    </lineage>
</organism>
<name>A0A2S5CNJ4_9GAMM</name>
<dbReference type="InterPro" id="IPR050097">
    <property type="entry name" value="Ferredoxin-NADP_redctase_2"/>
</dbReference>
<dbReference type="SUPFAM" id="SSF51905">
    <property type="entry name" value="FAD/NAD(P)-binding domain"/>
    <property type="match status" value="1"/>
</dbReference>
<dbReference type="PRINTS" id="PR00469">
    <property type="entry name" value="PNDRDTASEII"/>
</dbReference>
<evidence type="ECO:0000259" key="3">
    <source>
        <dbReference type="Pfam" id="PF07992"/>
    </source>
</evidence>
<evidence type="ECO:0000313" key="4">
    <source>
        <dbReference type="EMBL" id="POZ52312.1"/>
    </source>
</evidence>
<sequence length="327" mass="34478">MVNASTSAKVAIIGGGVAGMACALWLKHLNYTPVIIEQHPQLGGQLRDLHRVNRWVLGMPDKTGAELAALYAAHIRQETIDIIYSAQLLALTATAHGFTATVRQADQPYTLNFCAIVIATGVRTLGLEVFAPLPGFAAAAGLISTFPFDHLLPPDALAGKSVAVIGGGDNAYLTAQDAAQAGAYVQLVVRTVPKARAAVRQAVQKYIGLGQIQERTHTQVTAFHSHPHGVTLALSQGGSITVARIFARLGFTANTDSLTGLSALDGLATEHGYIQTDAAQRTNLPWVYAIGDVANARHKSVVNAIAEGAKAAQDLSERGQDHDKQSQ</sequence>
<dbReference type="InterPro" id="IPR036188">
    <property type="entry name" value="FAD/NAD-bd_sf"/>
</dbReference>